<dbReference type="OrthoDB" id="418595at2759"/>
<accession>A0A830HQZ2</accession>
<protein>
    <recommendedName>
        <fullName evidence="3">CBS domain-containing protein</fullName>
    </recommendedName>
</protein>
<evidence type="ECO:0000256" key="1">
    <source>
        <dbReference type="ARBA" id="ARBA00022737"/>
    </source>
</evidence>
<dbReference type="AlphaFoldDB" id="A0A830HQZ2"/>
<feature type="domain" description="CBS" evidence="3">
    <location>
        <begin position="117"/>
        <end position="175"/>
    </location>
</feature>
<evidence type="ECO:0000313" key="5">
    <source>
        <dbReference type="Proteomes" id="UP000660262"/>
    </source>
</evidence>
<dbReference type="PANTHER" id="PTHR48108">
    <property type="entry name" value="CBS DOMAIN-CONTAINING PROTEIN CBSX2, CHLOROPLASTIC"/>
    <property type="match status" value="1"/>
</dbReference>
<evidence type="ECO:0000256" key="2">
    <source>
        <dbReference type="PROSITE-ProRule" id="PRU00703"/>
    </source>
</evidence>
<dbReference type="Gene3D" id="3.10.580.10">
    <property type="entry name" value="CBS-domain"/>
    <property type="match status" value="1"/>
</dbReference>
<dbReference type="InterPro" id="IPR046342">
    <property type="entry name" value="CBS_dom_sf"/>
</dbReference>
<keyword evidence="1" id="KW-0677">Repeat</keyword>
<dbReference type="PROSITE" id="PS51371">
    <property type="entry name" value="CBS"/>
    <property type="match status" value="2"/>
</dbReference>
<feature type="domain" description="CBS" evidence="3">
    <location>
        <begin position="218"/>
        <end position="274"/>
    </location>
</feature>
<gene>
    <name evidence="4" type="ORF">PPROV_000867900</name>
</gene>
<dbReference type="SUPFAM" id="SSF54631">
    <property type="entry name" value="CBS-domain pair"/>
    <property type="match status" value="1"/>
</dbReference>
<proteinExistence type="predicted"/>
<sequence>MALSSSMTSMTYCGGRRPLPSLSSVCLSGGASLFGSTSSSLSSGSRIHVSHRSSSSSSASLVCLRAIKEDQTSSAIASSDQTSSSSVTPASQAASASAAGFMSDPELWKQMQVKDVCTKPALSISPDASVLDAMKVLVEKRISGLPVADESGHVVGVISGYDLLLLESTPGHIDTSEGLFPPIGRCDEYGGKKELMWNSFNELRNAQARVRGESVGDVMHECTTISQDASLEDAASVLLANKQHRLAVVDDDGKLCGILSRGDILRSTLESLQGYCTFEA</sequence>
<organism evidence="4 5">
    <name type="scientific">Pycnococcus provasolii</name>
    <dbReference type="NCBI Taxonomy" id="41880"/>
    <lineage>
        <taxon>Eukaryota</taxon>
        <taxon>Viridiplantae</taxon>
        <taxon>Chlorophyta</taxon>
        <taxon>Pseudoscourfieldiophyceae</taxon>
        <taxon>Pseudoscourfieldiales</taxon>
        <taxon>Pycnococcaceae</taxon>
        <taxon>Pycnococcus</taxon>
    </lineage>
</organism>
<dbReference type="Pfam" id="PF00571">
    <property type="entry name" value="CBS"/>
    <property type="match status" value="2"/>
</dbReference>
<dbReference type="SMART" id="SM00116">
    <property type="entry name" value="CBS"/>
    <property type="match status" value="2"/>
</dbReference>
<dbReference type="Proteomes" id="UP000660262">
    <property type="component" value="Unassembled WGS sequence"/>
</dbReference>
<dbReference type="EMBL" id="BNJQ01000027">
    <property type="protein sequence ID" value="GHP09946.1"/>
    <property type="molecule type" value="Genomic_DNA"/>
</dbReference>
<keyword evidence="5" id="KW-1185">Reference proteome</keyword>
<comment type="caution">
    <text evidence="4">The sequence shown here is derived from an EMBL/GenBank/DDBJ whole genome shotgun (WGS) entry which is preliminary data.</text>
</comment>
<dbReference type="PANTHER" id="PTHR48108:SF6">
    <property type="entry name" value="CBS DOMAIN-CONTAINING PROTEIN CBSX1, CHLOROPLASTIC"/>
    <property type="match status" value="1"/>
</dbReference>
<dbReference type="InterPro" id="IPR051462">
    <property type="entry name" value="CBS_domain-containing"/>
</dbReference>
<dbReference type="InterPro" id="IPR000644">
    <property type="entry name" value="CBS_dom"/>
</dbReference>
<evidence type="ECO:0000313" key="4">
    <source>
        <dbReference type="EMBL" id="GHP09946.1"/>
    </source>
</evidence>
<keyword evidence="2" id="KW-0129">CBS domain</keyword>
<reference evidence="4" key="1">
    <citation type="submission" date="2020-10" db="EMBL/GenBank/DDBJ databases">
        <title>Unveiling of a novel bifunctional photoreceptor, Dualchrome1, isolated from a cosmopolitan green alga.</title>
        <authorList>
            <person name="Suzuki S."/>
            <person name="Kawachi M."/>
        </authorList>
    </citation>
    <scope>NUCLEOTIDE SEQUENCE</scope>
    <source>
        <strain evidence="4">NIES 2893</strain>
    </source>
</reference>
<evidence type="ECO:0000259" key="3">
    <source>
        <dbReference type="PROSITE" id="PS51371"/>
    </source>
</evidence>
<name>A0A830HQZ2_9CHLO</name>